<reference evidence="2 3" key="1">
    <citation type="submission" date="2024-09" db="EMBL/GenBank/DDBJ databases">
        <title>Floridaenema gen nov. (Aerosakkonemataceae, Aerosakkonematales ord. nov., Cyanobacteria) from benthic tropical and subtropical fresh waters, with the description of four new species.</title>
        <authorList>
            <person name="Moretto J.A."/>
            <person name="Berthold D.E."/>
            <person name="Lefler F.W."/>
            <person name="Huang I.-S."/>
            <person name="Laughinghouse H. IV."/>
        </authorList>
    </citation>
    <scope>NUCLEOTIDE SEQUENCE [LARGE SCALE GENOMIC DNA]</scope>
    <source>
        <strain evidence="2 3">BLCC-F46</strain>
    </source>
</reference>
<dbReference type="RefSeq" id="WP_413275001.1">
    <property type="nucleotide sequence ID" value="NZ_JBHFNQ010000256.1"/>
</dbReference>
<dbReference type="EMBL" id="JBHFNQ010000256">
    <property type="protein sequence ID" value="MFB2882045.1"/>
    <property type="molecule type" value="Genomic_DNA"/>
</dbReference>
<protein>
    <submittedName>
        <fullName evidence="2">DUF5615 family PIN-like protein</fullName>
    </submittedName>
</protein>
<organism evidence="2 3">
    <name type="scientific">Floridaenema aerugineum BLCC-F46</name>
    <dbReference type="NCBI Taxonomy" id="3153654"/>
    <lineage>
        <taxon>Bacteria</taxon>
        <taxon>Bacillati</taxon>
        <taxon>Cyanobacteriota</taxon>
        <taxon>Cyanophyceae</taxon>
        <taxon>Oscillatoriophycideae</taxon>
        <taxon>Aerosakkonematales</taxon>
        <taxon>Aerosakkonemataceae</taxon>
        <taxon>Floridanema</taxon>
        <taxon>Floridanema aerugineum</taxon>
    </lineage>
</organism>
<evidence type="ECO:0000313" key="3">
    <source>
        <dbReference type="Proteomes" id="UP001576774"/>
    </source>
</evidence>
<proteinExistence type="predicted"/>
<dbReference type="Proteomes" id="UP001576774">
    <property type="component" value="Unassembled WGS sequence"/>
</dbReference>
<gene>
    <name evidence="2" type="ORF">ACE1CC_34795</name>
</gene>
<evidence type="ECO:0000313" key="2">
    <source>
        <dbReference type="EMBL" id="MFB2882045.1"/>
    </source>
</evidence>
<sequence>MKLLFDHNLSPRLINRLADLFPNSSHLFIVGT</sequence>
<comment type="caution">
    <text evidence="2">The sequence shown here is derived from an EMBL/GenBank/DDBJ whole genome shotgun (WGS) entry which is preliminary data.</text>
</comment>
<dbReference type="InterPro" id="IPR041049">
    <property type="entry name" value="DUF5615"/>
</dbReference>
<feature type="domain" description="DUF5615" evidence="1">
    <location>
        <begin position="1"/>
        <end position="28"/>
    </location>
</feature>
<accession>A0ABV4XGV8</accession>
<keyword evidence="3" id="KW-1185">Reference proteome</keyword>
<evidence type="ECO:0000259" key="1">
    <source>
        <dbReference type="Pfam" id="PF18480"/>
    </source>
</evidence>
<dbReference type="Pfam" id="PF18480">
    <property type="entry name" value="DUF5615"/>
    <property type="match status" value="1"/>
</dbReference>
<name>A0ABV4XGV8_9CYAN</name>